<dbReference type="SMART" id="SM00822">
    <property type="entry name" value="PKS_KR"/>
    <property type="match status" value="1"/>
</dbReference>
<sequence>MPEHPVVVVTGASSGIGRASALAFAAQGATLVLAARGGSALRAAAAECRAAGARHVEPVVTDVSDRDAVDGLVDGARRRWGRVDVCVHAAAVMAYGRVDEVPPEVFDRVVTTNLLGTANVARACLAQFRRQRSGTLVVVGSLLGRVTTPRMGAYVTSKWGVRGLARILSQEVRDLGDVHVCIVEPAGTDTPIYRQAANYTGRYGRPPVPVDSPERVARSVLRAARHPRRHSRLLGPTSPFIVAGFTLLPGVYDALVGPLVAVGALARERVAPHDGTVFAPRPEGDATHGLWGRHWLRAVAAAGAAGAAGAGAALVRRR</sequence>
<proteinExistence type="inferred from homology"/>
<dbReference type="InterPro" id="IPR020904">
    <property type="entry name" value="Sc_DH/Rdtase_CS"/>
</dbReference>
<dbReference type="Proteomes" id="UP000265614">
    <property type="component" value="Unassembled WGS sequence"/>
</dbReference>
<name>A0A3A3YXW3_9ACTN</name>
<evidence type="ECO:0000313" key="4">
    <source>
        <dbReference type="EMBL" id="RJK96519.1"/>
    </source>
</evidence>
<evidence type="ECO:0000256" key="1">
    <source>
        <dbReference type="ARBA" id="ARBA00006484"/>
    </source>
</evidence>
<dbReference type="Gene3D" id="3.40.50.720">
    <property type="entry name" value="NAD(P)-binding Rossmann-like Domain"/>
    <property type="match status" value="1"/>
</dbReference>
<dbReference type="AlphaFoldDB" id="A0A3A3YXW3"/>
<reference evidence="4 5" key="1">
    <citation type="submission" date="2018-09" db="EMBL/GenBank/DDBJ databases">
        <title>YIM 75000 draft genome.</title>
        <authorList>
            <person name="Tang S."/>
            <person name="Feng Y."/>
        </authorList>
    </citation>
    <scope>NUCLEOTIDE SEQUENCE [LARGE SCALE GENOMIC DNA]</scope>
    <source>
        <strain evidence="4 5">YIM 75000</strain>
    </source>
</reference>
<dbReference type="PROSITE" id="PS00061">
    <property type="entry name" value="ADH_SHORT"/>
    <property type="match status" value="1"/>
</dbReference>
<comment type="similarity">
    <text evidence="1">Belongs to the short-chain dehydrogenases/reductases (SDR) family.</text>
</comment>
<dbReference type="GO" id="GO:0016020">
    <property type="term" value="C:membrane"/>
    <property type="evidence" value="ECO:0007669"/>
    <property type="project" value="TreeGrafter"/>
</dbReference>
<dbReference type="GO" id="GO:0016491">
    <property type="term" value="F:oxidoreductase activity"/>
    <property type="evidence" value="ECO:0007669"/>
    <property type="project" value="UniProtKB-KW"/>
</dbReference>
<dbReference type="InterPro" id="IPR036291">
    <property type="entry name" value="NAD(P)-bd_dom_sf"/>
</dbReference>
<dbReference type="PRINTS" id="PR00081">
    <property type="entry name" value="GDHRDH"/>
</dbReference>
<dbReference type="InterPro" id="IPR002347">
    <property type="entry name" value="SDR_fam"/>
</dbReference>
<gene>
    <name evidence="4" type="ORF">D5H78_08570</name>
</gene>
<keyword evidence="2" id="KW-0560">Oxidoreductase</keyword>
<evidence type="ECO:0000259" key="3">
    <source>
        <dbReference type="SMART" id="SM00822"/>
    </source>
</evidence>
<dbReference type="SUPFAM" id="SSF51735">
    <property type="entry name" value="NAD(P)-binding Rossmann-fold domains"/>
    <property type="match status" value="1"/>
</dbReference>
<dbReference type="PANTHER" id="PTHR44196:SF1">
    <property type="entry name" value="DEHYDROGENASE_REDUCTASE SDR FAMILY MEMBER 7B"/>
    <property type="match status" value="1"/>
</dbReference>
<dbReference type="EMBL" id="QZEZ01000003">
    <property type="protein sequence ID" value="RJK96519.1"/>
    <property type="molecule type" value="Genomic_DNA"/>
</dbReference>
<dbReference type="InterPro" id="IPR057326">
    <property type="entry name" value="KR_dom"/>
</dbReference>
<dbReference type="PANTHER" id="PTHR44196">
    <property type="entry name" value="DEHYDROGENASE/REDUCTASE SDR FAMILY MEMBER 7B"/>
    <property type="match status" value="1"/>
</dbReference>
<dbReference type="Pfam" id="PF00106">
    <property type="entry name" value="adh_short"/>
    <property type="match status" value="1"/>
</dbReference>
<organism evidence="4 5">
    <name type="scientific">Vallicoccus soli</name>
    <dbReference type="NCBI Taxonomy" id="2339232"/>
    <lineage>
        <taxon>Bacteria</taxon>
        <taxon>Bacillati</taxon>
        <taxon>Actinomycetota</taxon>
        <taxon>Actinomycetes</taxon>
        <taxon>Motilibacterales</taxon>
        <taxon>Vallicoccaceae</taxon>
        <taxon>Vallicoccus</taxon>
    </lineage>
</organism>
<dbReference type="OrthoDB" id="5242868at2"/>
<protein>
    <submittedName>
        <fullName evidence="4">SDR family NAD(P)-dependent oxidoreductase</fullName>
    </submittedName>
</protein>
<keyword evidence="5" id="KW-1185">Reference proteome</keyword>
<accession>A0A3A3YXW3</accession>
<comment type="caution">
    <text evidence="4">The sequence shown here is derived from an EMBL/GenBank/DDBJ whole genome shotgun (WGS) entry which is preliminary data.</text>
</comment>
<evidence type="ECO:0000313" key="5">
    <source>
        <dbReference type="Proteomes" id="UP000265614"/>
    </source>
</evidence>
<feature type="domain" description="Ketoreductase" evidence="3">
    <location>
        <begin position="5"/>
        <end position="189"/>
    </location>
</feature>
<evidence type="ECO:0000256" key="2">
    <source>
        <dbReference type="ARBA" id="ARBA00023002"/>
    </source>
</evidence>